<dbReference type="PANTHER" id="PTHR35043:SF7">
    <property type="entry name" value="TRANSCRIPTION FACTOR DOMAIN-CONTAINING PROTEIN"/>
    <property type="match status" value="1"/>
</dbReference>
<dbReference type="PANTHER" id="PTHR35043">
    <property type="entry name" value="TRANSCRIPTION FACTOR DOMAIN-CONTAINING PROTEIN"/>
    <property type="match status" value="1"/>
</dbReference>
<dbReference type="OrthoDB" id="9451547at2759"/>
<gene>
    <name evidence="2" type="ORF">GYMLUDRAFT_183321</name>
</gene>
<accession>A0A0D0C5F6</accession>
<feature type="transmembrane region" description="Helical" evidence="1">
    <location>
        <begin position="256"/>
        <end position="276"/>
    </location>
</feature>
<keyword evidence="1" id="KW-0472">Membrane</keyword>
<keyword evidence="1" id="KW-0812">Transmembrane</keyword>
<evidence type="ECO:0000313" key="3">
    <source>
        <dbReference type="Proteomes" id="UP000053593"/>
    </source>
</evidence>
<dbReference type="Proteomes" id="UP000053593">
    <property type="component" value="Unassembled WGS sequence"/>
</dbReference>
<feature type="transmembrane region" description="Helical" evidence="1">
    <location>
        <begin position="76"/>
        <end position="95"/>
    </location>
</feature>
<keyword evidence="1" id="KW-1133">Transmembrane helix</keyword>
<reference evidence="2 3" key="1">
    <citation type="submission" date="2014-04" db="EMBL/GenBank/DDBJ databases">
        <title>Evolutionary Origins and Diversification of the Mycorrhizal Mutualists.</title>
        <authorList>
            <consortium name="DOE Joint Genome Institute"/>
            <consortium name="Mycorrhizal Genomics Consortium"/>
            <person name="Kohler A."/>
            <person name="Kuo A."/>
            <person name="Nagy L.G."/>
            <person name="Floudas D."/>
            <person name="Copeland A."/>
            <person name="Barry K.W."/>
            <person name="Cichocki N."/>
            <person name="Veneault-Fourrey C."/>
            <person name="LaButti K."/>
            <person name="Lindquist E.A."/>
            <person name="Lipzen A."/>
            <person name="Lundell T."/>
            <person name="Morin E."/>
            <person name="Murat C."/>
            <person name="Riley R."/>
            <person name="Ohm R."/>
            <person name="Sun H."/>
            <person name="Tunlid A."/>
            <person name="Henrissat B."/>
            <person name="Grigoriev I.V."/>
            <person name="Hibbett D.S."/>
            <person name="Martin F."/>
        </authorList>
    </citation>
    <scope>NUCLEOTIDE SEQUENCE [LARGE SCALE GENOMIC DNA]</scope>
    <source>
        <strain evidence="2 3">FD-317 M1</strain>
    </source>
</reference>
<feature type="transmembrane region" description="Helical" evidence="1">
    <location>
        <begin position="185"/>
        <end position="211"/>
    </location>
</feature>
<proteinExistence type="predicted"/>
<protein>
    <submittedName>
        <fullName evidence="2">Uncharacterized protein</fullName>
    </submittedName>
</protein>
<dbReference type="EMBL" id="KN834949">
    <property type="protein sequence ID" value="KIK49963.1"/>
    <property type="molecule type" value="Genomic_DNA"/>
</dbReference>
<keyword evidence="3" id="KW-1185">Reference proteome</keyword>
<organism evidence="2 3">
    <name type="scientific">Collybiopsis luxurians FD-317 M1</name>
    <dbReference type="NCBI Taxonomy" id="944289"/>
    <lineage>
        <taxon>Eukaryota</taxon>
        <taxon>Fungi</taxon>
        <taxon>Dikarya</taxon>
        <taxon>Basidiomycota</taxon>
        <taxon>Agaricomycotina</taxon>
        <taxon>Agaricomycetes</taxon>
        <taxon>Agaricomycetidae</taxon>
        <taxon>Agaricales</taxon>
        <taxon>Marasmiineae</taxon>
        <taxon>Omphalotaceae</taxon>
        <taxon>Collybiopsis</taxon>
        <taxon>Collybiopsis luxurians</taxon>
    </lineage>
</organism>
<evidence type="ECO:0000313" key="2">
    <source>
        <dbReference type="EMBL" id="KIK49963.1"/>
    </source>
</evidence>
<evidence type="ECO:0000256" key="1">
    <source>
        <dbReference type="SAM" id="Phobius"/>
    </source>
</evidence>
<dbReference type="AlphaFoldDB" id="A0A0D0C5F6"/>
<name>A0A0D0C5F6_9AGAR</name>
<feature type="transmembrane region" description="Helical" evidence="1">
    <location>
        <begin position="223"/>
        <end position="244"/>
    </location>
</feature>
<dbReference type="HOGENOM" id="CLU_022883_6_0_1"/>
<sequence length="296" mass="33499">MPWTSSVVFSKSQQGLLDLADLLCEGNIALRHIPESEIMDRSKGDALAKTLVLIQTTWFIAQVISRAVLHLPITELEFTTAAFALLNFLTYALWWKKPLDVRHPILLLPPGVSFSGVFQPANDALSSIGSFLPEYGLTHSAEEVKITRLSGSGQSSLLSLRYEYVKSVPLFYAGPRREVYLEQGFYLHSVVSEMLIGILFGSIHCAAWAFHFPSELERDLWRIMSLCITIAPLAMIIGLIPFFTNRYAYLTWNTHLIFVVYILARLTVFIMAFVLLRDLPEGAFQEIQWTTYIPHV</sequence>